<dbReference type="Proteomes" id="UP000037210">
    <property type="component" value="Unassembled WGS sequence"/>
</dbReference>
<dbReference type="Gene3D" id="1.20.58.2140">
    <property type="match status" value="1"/>
</dbReference>
<dbReference type="AlphaFoldDB" id="A0A0M0BSL7"/>
<dbReference type="EMBL" id="LFWZ01000010">
    <property type="protein sequence ID" value="KON31216.1"/>
    <property type="molecule type" value="Genomic_DNA"/>
</dbReference>
<dbReference type="CDD" id="cd14820">
    <property type="entry name" value="TRAX"/>
    <property type="match status" value="1"/>
</dbReference>
<name>A0A0M0BSL7_9ARCH</name>
<comment type="caution">
    <text evidence="1">The sequence shown here is derived from an EMBL/GenBank/DDBJ whole genome shotgun (WGS) entry which is preliminary data.</text>
</comment>
<accession>A0A0M0BSL7</accession>
<organism evidence="1 2">
    <name type="scientific">miscellaneous Crenarchaeota group-15 archaeon DG-45</name>
    <dbReference type="NCBI Taxonomy" id="1685127"/>
    <lineage>
        <taxon>Archaea</taxon>
        <taxon>Candidatus Bathyarchaeota</taxon>
        <taxon>MCG-15</taxon>
    </lineage>
</organism>
<proteinExistence type="predicted"/>
<sequence length="209" mass="23198">MLREVVERAAARLRTREKARDEVLSRARRARMLSKQAILLIHNGALSEAEEKIREARRLLGEAEPYVEEHAELAGFNEVRATAEEHAEASILHGLKASGAFPAPEEVGVPLYAYVLGLGDVVGELRRDALEAMRVGDLEAAEADLGVMEDIYLSLISLEEVSLLLEGIRRKLDIARGVIERTRGELTAEAGRRRLSEAVRVLAEKLDER</sequence>
<reference evidence="1 2" key="1">
    <citation type="submission" date="2015-06" db="EMBL/GenBank/DDBJ databases">
        <title>New insights into the roles of widespread benthic archaea in carbon and nitrogen cycling.</title>
        <authorList>
            <person name="Lazar C.S."/>
            <person name="Baker B.J."/>
            <person name="Seitz K.W."/>
            <person name="Hyde A.S."/>
            <person name="Dick G.J."/>
            <person name="Hinrichs K.-U."/>
            <person name="Teske A.P."/>
        </authorList>
    </citation>
    <scope>NUCLEOTIDE SEQUENCE [LARGE SCALE GENOMIC DNA]</scope>
    <source>
        <strain evidence="1">DG-45</strain>
    </source>
</reference>
<protein>
    <recommendedName>
        <fullName evidence="3">Haloacid dehalogenase</fullName>
    </recommendedName>
</protein>
<dbReference type="InterPro" id="IPR036081">
    <property type="entry name" value="Translin_sf"/>
</dbReference>
<dbReference type="SUPFAM" id="SSF74784">
    <property type="entry name" value="Translin"/>
    <property type="match status" value="1"/>
</dbReference>
<evidence type="ECO:0000313" key="2">
    <source>
        <dbReference type="Proteomes" id="UP000037210"/>
    </source>
</evidence>
<evidence type="ECO:0000313" key="1">
    <source>
        <dbReference type="EMBL" id="KON31216.1"/>
    </source>
</evidence>
<evidence type="ECO:0008006" key="3">
    <source>
        <dbReference type="Google" id="ProtNLM"/>
    </source>
</evidence>
<dbReference type="GO" id="GO:0043565">
    <property type="term" value="F:sequence-specific DNA binding"/>
    <property type="evidence" value="ECO:0007669"/>
    <property type="project" value="InterPro"/>
</dbReference>
<gene>
    <name evidence="1" type="ORF">AC482_01565</name>
</gene>